<dbReference type="Proteomes" id="UP000655225">
    <property type="component" value="Unassembled WGS sequence"/>
</dbReference>
<feature type="region of interest" description="Disordered" evidence="2">
    <location>
        <begin position="1"/>
        <end position="23"/>
    </location>
</feature>
<evidence type="ECO:0000259" key="3">
    <source>
        <dbReference type="Pfam" id="PF14389"/>
    </source>
</evidence>
<accession>A0A834Z4Q4</accession>
<dbReference type="PANTHER" id="PTHR46265">
    <property type="entry name" value="RHO GTPASE-ACTIVATING PROTEIN 7"/>
    <property type="match status" value="1"/>
</dbReference>
<organism evidence="4 5">
    <name type="scientific">Tetracentron sinense</name>
    <name type="common">Spur-leaf</name>
    <dbReference type="NCBI Taxonomy" id="13715"/>
    <lineage>
        <taxon>Eukaryota</taxon>
        <taxon>Viridiplantae</taxon>
        <taxon>Streptophyta</taxon>
        <taxon>Embryophyta</taxon>
        <taxon>Tracheophyta</taxon>
        <taxon>Spermatophyta</taxon>
        <taxon>Magnoliopsida</taxon>
        <taxon>Trochodendrales</taxon>
        <taxon>Trochodendraceae</taxon>
        <taxon>Tetracentron</taxon>
    </lineage>
</organism>
<keyword evidence="1" id="KW-0175">Coiled coil</keyword>
<feature type="coiled-coil region" evidence="1">
    <location>
        <begin position="139"/>
        <end position="247"/>
    </location>
</feature>
<gene>
    <name evidence="4" type="ORF">HHK36_017170</name>
</gene>
<dbReference type="InterPro" id="IPR043502">
    <property type="entry name" value="DNA/RNA_pol_sf"/>
</dbReference>
<comment type="caution">
    <text evidence="4">The sequence shown here is derived from an EMBL/GenBank/DDBJ whole genome shotgun (WGS) entry which is preliminary data.</text>
</comment>
<keyword evidence="5" id="KW-1185">Reference proteome</keyword>
<dbReference type="Pfam" id="PF14389">
    <property type="entry name" value="Lzipper-MIP1"/>
    <property type="match status" value="1"/>
</dbReference>
<sequence length="428" mass="48009">MKEDHLNTPKGNKFHGHLSAPQFEEESKETRVVYMLIGKLVGGQVEGSNQPKEIQALLKDFEELVSEELPNGLPPIRSIQHAIDLVPRAKLPNQTAYGMPPNHRTEMRRQVEDLIAKGLARRTPSMESVDSSGEEELAIRRLEITKNDLRNRIAKESKGNAILQASLERRKQALHERRLALEQDVSRLQEQLQAERDLRAALESLMVYTNMKTRAELEEIALAEADVARLKQKVAELHHQLNQQSQNYHGSPSDACNRYQHIQNLLSQHHLDCNCFFSHLNSSIKCHFNGLLQECSSGADWGNIKGQVLPYSSSSKQLSWKQCADSTSLGDSKSTEASTSLSVDELSGVDSATMPSISRPAEGIEYQRHPSTASSSSLVELTTRLDFFKERRSQLMEQLHNLDLNYGTSSSQGFMYKPSSPPGTNCPR</sequence>
<dbReference type="OrthoDB" id="784967at2759"/>
<evidence type="ECO:0000313" key="4">
    <source>
        <dbReference type="EMBL" id="KAF8398243.1"/>
    </source>
</evidence>
<dbReference type="EMBL" id="JABCRI010000011">
    <property type="protein sequence ID" value="KAF8398243.1"/>
    <property type="molecule type" value="Genomic_DNA"/>
</dbReference>
<evidence type="ECO:0000256" key="2">
    <source>
        <dbReference type="SAM" id="MobiDB-lite"/>
    </source>
</evidence>
<feature type="region of interest" description="Disordered" evidence="2">
    <location>
        <begin position="326"/>
        <end position="353"/>
    </location>
</feature>
<dbReference type="Gene3D" id="3.10.10.10">
    <property type="entry name" value="HIV Type 1 Reverse Transcriptase, subunit A, domain 1"/>
    <property type="match status" value="1"/>
</dbReference>
<feature type="coiled-coil region" evidence="1">
    <location>
        <begin position="378"/>
        <end position="405"/>
    </location>
</feature>
<dbReference type="SUPFAM" id="SSF56672">
    <property type="entry name" value="DNA/RNA polymerases"/>
    <property type="match status" value="1"/>
</dbReference>
<protein>
    <recommendedName>
        <fullName evidence="3">Ternary complex factor MIP1 leucine-zipper domain-containing protein</fullName>
    </recommendedName>
</protein>
<dbReference type="PANTHER" id="PTHR46265:SF2">
    <property type="entry name" value="RHO GTPASE-ACTIVATING PROTEIN 7"/>
    <property type="match status" value="1"/>
</dbReference>
<dbReference type="AlphaFoldDB" id="A0A834Z4Q4"/>
<reference evidence="4 5" key="1">
    <citation type="submission" date="2020-04" db="EMBL/GenBank/DDBJ databases">
        <title>Plant Genome Project.</title>
        <authorList>
            <person name="Zhang R.-G."/>
        </authorList>
    </citation>
    <scope>NUCLEOTIDE SEQUENCE [LARGE SCALE GENOMIC DNA]</scope>
    <source>
        <strain evidence="4">YNK0</strain>
        <tissue evidence="4">Leaf</tissue>
    </source>
</reference>
<evidence type="ECO:0000256" key="1">
    <source>
        <dbReference type="SAM" id="Coils"/>
    </source>
</evidence>
<dbReference type="OMA" id="HRTEMRR"/>
<dbReference type="InterPro" id="IPR052799">
    <property type="entry name" value="Rho_GAP_Regulators"/>
</dbReference>
<dbReference type="InterPro" id="IPR025757">
    <property type="entry name" value="MIP1_Leuzipper"/>
</dbReference>
<feature type="domain" description="Ternary complex factor MIP1 leucine-zipper" evidence="3">
    <location>
        <begin position="174"/>
        <end position="244"/>
    </location>
</feature>
<evidence type="ECO:0000313" key="5">
    <source>
        <dbReference type="Proteomes" id="UP000655225"/>
    </source>
</evidence>
<proteinExistence type="predicted"/>
<name>A0A834Z4Q4_TETSI</name>
<feature type="compositionally biased region" description="Polar residues" evidence="2">
    <location>
        <begin position="326"/>
        <end position="342"/>
    </location>
</feature>